<protein>
    <recommendedName>
        <fullName evidence="8">DNAX-activation protein 10</fullName>
    </recommendedName>
</protein>
<dbReference type="PANTHER" id="PTHR10570">
    <property type="entry name" value="T-CELL SURFACE GLYCOPROTEIN CD3 GAMMA CHAIN / DELTA CHAIN"/>
    <property type="match status" value="1"/>
</dbReference>
<keyword evidence="3" id="KW-0732">Signal</keyword>
<keyword evidence="2" id="KW-1003">Cell membrane</keyword>
<evidence type="ECO:0000256" key="4">
    <source>
        <dbReference type="SAM" id="MobiDB-lite"/>
    </source>
</evidence>
<evidence type="ECO:0000256" key="1">
    <source>
        <dbReference type="ARBA" id="ARBA00004251"/>
    </source>
</evidence>
<organism evidence="6 7">
    <name type="scientific">Salvator merianae</name>
    <name type="common">Argentine black and white tegu</name>
    <name type="synonym">Tupinambis merianae</name>
    <dbReference type="NCBI Taxonomy" id="96440"/>
    <lineage>
        <taxon>Eukaryota</taxon>
        <taxon>Metazoa</taxon>
        <taxon>Chordata</taxon>
        <taxon>Craniata</taxon>
        <taxon>Vertebrata</taxon>
        <taxon>Euteleostomi</taxon>
        <taxon>Lepidosauria</taxon>
        <taxon>Squamata</taxon>
        <taxon>Bifurcata</taxon>
        <taxon>Unidentata</taxon>
        <taxon>Episquamata</taxon>
        <taxon>Laterata</taxon>
        <taxon>Teiioidea</taxon>
        <taxon>Teiidae</taxon>
        <taxon>Salvator</taxon>
    </lineage>
</organism>
<evidence type="ECO:0000256" key="5">
    <source>
        <dbReference type="SAM" id="Phobius"/>
    </source>
</evidence>
<feature type="region of interest" description="Disordered" evidence="4">
    <location>
        <begin position="20"/>
        <end position="42"/>
    </location>
</feature>
<evidence type="ECO:0000313" key="6">
    <source>
        <dbReference type="Ensembl" id="ENSSMRP00000028486.1"/>
    </source>
</evidence>
<dbReference type="GO" id="GO:0007166">
    <property type="term" value="P:cell surface receptor signaling pathway"/>
    <property type="evidence" value="ECO:0007669"/>
    <property type="project" value="TreeGrafter"/>
</dbReference>
<reference evidence="6" key="2">
    <citation type="submission" date="2025-09" db="UniProtKB">
        <authorList>
            <consortium name="Ensembl"/>
        </authorList>
    </citation>
    <scope>IDENTIFICATION</scope>
</reference>
<dbReference type="GO" id="GO:0009897">
    <property type="term" value="C:external side of plasma membrane"/>
    <property type="evidence" value="ECO:0007669"/>
    <property type="project" value="TreeGrafter"/>
</dbReference>
<keyword evidence="7" id="KW-1185">Reference proteome</keyword>
<dbReference type="Proteomes" id="UP000694421">
    <property type="component" value="Unplaced"/>
</dbReference>
<keyword evidence="5" id="KW-0812">Transmembrane</keyword>
<name>A0A8D0EAG1_SALMN</name>
<dbReference type="AlphaFoldDB" id="A0A8D0EAG1"/>
<evidence type="ECO:0000256" key="3">
    <source>
        <dbReference type="ARBA" id="ARBA00022729"/>
    </source>
</evidence>
<feature type="transmembrane region" description="Helical" evidence="5">
    <location>
        <begin position="93"/>
        <end position="118"/>
    </location>
</feature>
<evidence type="ECO:0000313" key="7">
    <source>
        <dbReference type="Proteomes" id="UP000694421"/>
    </source>
</evidence>
<dbReference type="GO" id="GO:0045059">
    <property type="term" value="P:positive thymic T cell selection"/>
    <property type="evidence" value="ECO:0007669"/>
    <property type="project" value="TreeGrafter"/>
</dbReference>
<proteinExistence type="predicted"/>
<dbReference type="PANTHER" id="PTHR10570:SF9">
    <property type="entry name" value="T-CELL SURFACE GLYCOPROTEIN CD3 EPSILON CHAIN"/>
    <property type="match status" value="1"/>
</dbReference>
<dbReference type="InterPro" id="IPR015484">
    <property type="entry name" value="CD3_esu/gsu/dsu"/>
</dbReference>
<comment type="subcellular location">
    <subcellularLocation>
        <location evidence="1">Cell membrane</location>
        <topology evidence="1">Single-pass type I membrane protein</topology>
    </subcellularLocation>
</comment>
<dbReference type="Ensembl" id="ENSSMRT00000033204.1">
    <property type="protein sequence ID" value="ENSSMRP00000028486.1"/>
    <property type="gene ID" value="ENSSMRG00000021888.1"/>
</dbReference>
<feature type="compositionally biased region" description="Polar residues" evidence="4">
    <location>
        <begin position="20"/>
        <end position="29"/>
    </location>
</feature>
<keyword evidence="5" id="KW-0472">Membrane</keyword>
<keyword evidence="5" id="KW-1133">Transmembrane helix</keyword>
<sequence>MATLPEEHGSCSSQKELFQTPFSGSTKQSPCPPPHLPKPGSMEKLTVHISGLKGSVNCPADDPTWKDNKDQALPSDFTPPLAFLAACEDCVELGIAIMAGIVLSDLLVTLIVLALVYYCSRSRAARAASSMRDTCSFFSQPIRKGQRDVYAGLQAKAF</sequence>
<evidence type="ECO:0008006" key="8">
    <source>
        <dbReference type="Google" id="ProtNLM"/>
    </source>
</evidence>
<evidence type="ECO:0000256" key="2">
    <source>
        <dbReference type="ARBA" id="ARBA00022475"/>
    </source>
</evidence>
<accession>A0A8D0EAG1</accession>
<dbReference type="GO" id="GO:0004888">
    <property type="term" value="F:transmembrane signaling receptor activity"/>
    <property type="evidence" value="ECO:0007669"/>
    <property type="project" value="TreeGrafter"/>
</dbReference>
<reference evidence="6" key="1">
    <citation type="submission" date="2025-08" db="UniProtKB">
        <authorList>
            <consortium name="Ensembl"/>
        </authorList>
    </citation>
    <scope>IDENTIFICATION</scope>
</reference>
<dbReference type="GO" id="GO:0042105">
    <property type="term" value="C:alpha-beta T cell receptor complex"/>
    <property type="evidence" value="ECO:0007669"/>
    <property type="project" value="TreeGrafter"/>
</dbReference>